<sequence length="521" mass="59378">MNAGTDIPTIADPLFKVAAYVRMSTEHQKYSTSNQMDVIREYAFRRGMGIVQIYSDEGKSGLRIKGRDALARMIADVESGRKEFSSILVYDVSRWGRFQDADESAHYEFICRRRGIAVHYCAEQFENDGSMMANMNKMMKRVMAGTYSLELSAKVFQGACRLIQMGYKQGGTAGFGLRRMLVDQSGQPKGLLKMGEHKSIQTDRVILVPGPDDEVNEVKWIYMAFVQDRLTESEIAAALNTRGILTDFGRRWNRATVHQVLTNEKYVGNNIYHRTSFKLKAKHVRNLPDQWIRADDAWPAIVEMDVFRSAQAIILQRSEKLSDDEMLEKLKALVGRHGRISGILIDEEEEMPSSSAFRHRFGSLVKAYSLIGYSPHIDYTFIEDNRAIRAMRPELFGTVISQLKEVGAGVVLDEKTDLIFVNGELRVSIVLCRHFTTARGSSRWLIRLDAGLRPDLTIAVRLSPGNQSIQDYYLLPTLDMTLADIGRRLADDNRIELDAYRVDDLWSFFRMAERVRIKDLL</sequence>
<dbReference type="PANTHER" id="PTHR30461">
    <property type="entry name" value="DNA-INVERTASE FROM LAMBDOID PROPHAGE"/>
    <property type="match status" value="1"/>
</dbReference>
<name>A0ABT3GLB5_9BACT</name>
<dbReference type="PROSITE" id="PS51736">
    <property type="entry name" value="RECOMBINASES_3"/>
    <property type="match status" value="1"/>
</dbReference>
<dbReference type="PANTHER" id="PTHR30461:SF23">
    <property type="entry name" value="DNA RECOMBINASE-RELATED"/>
    <property type="match status" value="1"/>
</dbReference>
<protein>
    <submittedName>
        <fullName evidence="3">Recombinase family protein</fullName>
    </submittedName>
</protein>
<feature type="domain" description="Resolvase/invertase-type recombinase catalytic" evidence="1">
    <location>
        <begin position="16"/>
        <end position="170"/>
    </location>
</feature>
<accession>A0ABT3GLB5</accession>
<reference evidence="3 4" key="1">
    <citation type="submission" date="2022-10" db="EMBL/GenBank/DDBJ databases">
        <title>Luteolibacter arcticus strain CCTCC AB 2014275, whole genome shotgun sequencing project.</title>
        <authorList>
            <person name="Zhao G."/>
            <person name="Shen L."/>
        </authorList>
    </citation>
    <scope>NUCLEOTIDE SEQUENCE [LARGE SCALE GENOMIC DNA]</scope>
    <source>
        <strain evidence="3 4">CCTCC AB 2014275</strain>
    </source>
</reference>
<feature type="domain" description="Recombinase" evidence="2">
    <location>
        <begin position="188"/>
        <end position="320"/>
    </location>
</feature>
<gene>
    <name evidence="3" type="ORF">OKA05_16920</name>
</gene>
<comment type="caution">
    <text evidence="3">The sequence shown here is derived from an EMBL/GenBank/DDBJ whole genome shotgun (WGS) entry which is preliminary data.</text>
</comment>
<evidence type="ECO:0000313" key="4">
    <source>
        <dbReference type="Proteomes" id="UP001320876"/>
    </source>
</evidence>
<dbReference type="Proteomes" id="UP001320876">
    <property type="component" value="Unassembled WGS sequence"/>
</dbReference>
<dbReference type="SUPFAM" id="SSF53041">
    <property type="entry name" value="Resolvase-like"/>
    <property type="match status" value="1"/>
</dbReference>
<dbReference type="Pfam" id="PF07508">
    <property type="entry name" value="Recombinase"/>
    <property type="match status" value="1"/>
</dbReference>
<dbReference type="PROSITE" id="PS51737">
    <property type="entry name" value="RECOMBINASE_DNA_BIND"/>
    <property type="match status" value="1"/>
</dbReference>
<dbReference type="InterPro" id="IPR036162">
    <property type="entry name" value="Resolvase-like_N_sf"/>
</dbReference>
<evidence type="ECO:0000259" key="1">
    <source>
        <dbReference type="PROSITE" id="PS51736"/>
    </source>
</evidence>
<dbReference type="Gene3D" id="3.40.50.1390">
    <property type="entry name" value="Resolvase, N-terminal catalytic domain"/>
    <property type="match status" value="1"/>
</dbReference>
<dbReference type="InterPro" id="IPR006119">
    <property type="entry name" value="Resolv_N"/>
</dbReference>
<dbReference type="CDD" id="cd00338">
    <property type="entry name" value="Ser_Recombinase"/>
    <property type="match status" value="1"/>
</dbReference>
<evidence type="ECO:0000259" key="2">
    <source>
        <dbReference type="PROSITE" id="PS51737"/>
    </source>
</evidence>
<dbReference type="InterPro" id="IPR038109">
    <property type="entry name" value="DNA_bind_recomb_sf"/>
</dbReference>
<dbReference type="SMART" id="SM00857">
    <property type="entry name" value="Resolvase"/>
    <property type="match status" value="1"/>
</dbReference>
<organism evidence="3 4">
    <name type="scientific">Luteolibacter arcticus</name>
    <dbReference type="NCBI Taxonomy" id="1581411"/>
    <lineage>
        <taxon>Bacteria</taxon>
        <taxon>Pseudomonadati</taxon>
        <taxon>Verrucomicrobiota</taxon>
        <taxon>Verrucomicrobiia</taxon>
        <taxon>Verrucomicrobiales</taxon>
        <taxon>Verrucomicrobiaceae</taxon>
        <taxon>Luteolibacter</taxon>
    </lineage>
</organism>
<dbReference type="Pfam" id="PF00239">
    <property type="entry name" value="Resolvase"/>
    <property type="match status" value="1"/>
</dbReference>
<dbReference type="InterPro" id="IPR050639">
    <property type="entry name" value="SSR_resolvase"/>
</dbReference>
<evidence type="ECO:0000313" key="3">
    <source>
        <dbReference type="EMBL" id="MCW1924251.1"/>
    </source>
</evidence>
<dbReference type="EMBL" id="JAPDDT010000007">
    <property type="protein sequence ID" value="MCW1924251.1"/>
    <property type="molecule type" value="Genomic_DNA"/>
</dbReference>
<keyword evidence="4" id="KW-1185">Reference proteome</keyword>
<dbReference type="Gene3D" id="3.90.1750.20">
    <property type="entry name" value="Putative Large Serine Recombinase, Chain B, Domain 2"/>
    <property type="match status" value="1"/>
</dbReference>
<proteinExistence type="predicted"/>
<dbReference type="RefSeq" id="WP_264488359.1">
    <property type="nucleotide sequence ID" value="NZ_JAPDDT010000007.1"/>
</dbReference>
<dbReference type="InterPro" id="IPR011109">
    <property type="entry name" value="DNA_bind_recombinase_dom"/>
</dbReference>